<comment type="caution">
    <text evidence="10">The sequence shown here is derived from an EMBL/GenBank/DDBJ whole genome shotgun (WGS) entry which is preliminary data.</text>
</comment>
<keyword evidence="11" id="KW-1185">Reference proteome</keyword>
<dbReference type="OrthoDB" id="269919at2759"/>
<dbReference type="Pfam" id="PF01008">
    <property type="entry name" value="IF-2B"/>
    <property type="match status" value="1"/>
</dbReference>
<proteinExistence type="inferred from homology"/>
<organism evidence="10 11">
    <name type="scientific">Dispira parvispora</name>
    <dbReference type="NCBI Taxonomy" id="1520584"/>
    <lineage>
        <taxon>Eukaryota</taxon>
        <taxon>Fungi</taxon>
        <taxon>Fungi incertae sedis</taxon>
        <taxon>Zoopagomycota</taxon>
        <taxon>Kickxellomycotina</taxon>
        <taxon>Dimargaritomycetes</taxon>
        <taxon>Dimargaritales</taxon>
        <taxon>Dimargaritaceae</taxon>
        <taxon>Dispira</taxon>
    </lineage>
</organism>
<evidence type="ECO:0000256" key="6">
    <source>
        <dbReference type="ARBA" id="ARBA00044122"/>
    </source>
</evidence>
<dbReference type="InterPro" id="IPR051855">
    <property type="entry name" value="eIF2B_beta_subunit"/>
</dbReference>
<evidence type="ECO:0000256" key="3">
    <source>
        <dbReference type="ARBA" id="ARBA00022490"/>
    </source>
</evidence>
<accession>A0A9W8E6B2</accession>
<evidence type="ECO:0000256" key="4">
    <source>
        <dbReference type="ARBA" id="ARBA00022540"/>
    </source>
</evidence>
<gene>
    <name evidence="10" type="primary">GCD7</name>
    <name evidence="10" type="ORF">IWQ62_004261</name>
</gene>
<reference evidence="10" key="1">
    <citation type="submission" date="2022-07" db="EMBL/GenBank/DDBJ databases">
        <title>Phylogenomic reconstructions and comparative analyses of Kickxellomycotina fungi.</title>
        <authorList>
            <person name="Reynolds N.K."/>
            <person name="Stajich J.E."/>
            <person name="Barry K."/>
            <person name="Grigoriev I.V."/>
            <person name="Crous P."/>
            <person name="Smith M.E."/>
        </authorList>
    </citation>
    <scope>NUCLEOTIDE SEQUENCE</scope>
    <source>
        <strain evidence="10">RSA 1196</strain>
    </source>
</reference>
<dbReference type="SUPFAM" id="SSF100950">
    <property type="entry name" value="NagB/RpiA/CoA transferase-like"/>
    <property type="match status" value="1"/>
</dbReference>
<name>A0A9W8E6B2_9FUNG</name>
<dbReference type="InterPro" id="IPR037171">
    <property type="entry name" value="NagB/RpiA_transferase-like"/>
</dbReference>
<dbReference type="GO" id="GO:0005085">
    <property type="term" value="F:guanyl-nucleotide exchange factor activity"/>
    <property type="evidence" value="ECO:0007669"/>
    <property type="project" value="TreeGrafter"/>
</dbReference>
<evidence type="ECO:0000313" key="10">
    <source>
        <dbReference type="EMBL" id="KAJ1960365.1"/>
    </source>
</evidence>
<dbReference type="AlphaFoldDB" id="A0A9W8E6B2"/>
<evidence type="ECO:0000256" key="8">
    <source>
        <dbReference type="ARBA" id="ARBA00046432"/>
    </source>
</evidence>
<dbReference type="Gene3D" id="3.40.50.10470">
    <property type="entry name" value="Translation initiation factor eif-2b, domain 2"/>
    <property type="match status" value="1"/>
</dbReference>
<protein>
    <recommendedName>
        <fullName evidence="6">Translation initiation factor eIF2B subunit beta</fullName>
    </recommendedName>
    <alternativeName>
        <fullName evidence="7">eIF2B GDP-GTP exchange factor subunit beta</fullName>
    </alternativeName>
</protein>
<dbReference type="EMBL" id="JANBPY010001360">
    <property type="protein sequence ID" value="KAJ1960365.1"/>
    <property type="molecule type" value="Genomic_DNA"/>
</dbReference>
<comment type="similarity">
    <text evidence="2 9">Belongs to the eIF-2B alpha/beta/delta subunits family.</text>
</comment>
<evidence type="ECO:0000256" key="7">
    <source>
        <dbReference type="ARBA" id="ARBA00044228"/>
    </source>
</evidence>
<comment type="subunit">
    <text evidence="8">Component of the translation initiation factor 2B (eIF2B) complex which is a heterodecamer of two sets of five different subunits: alpha, beta, gamma, delta and epsilon. Subunits alpha, beta and delta comprise a regulatory subcomplex and subunits epsilon and gamma comprise a catalytic subcomplex. Within the complex, the hexameric regulatory complex resides at the center, with the two heterodimeric catalytic subcomplexes bound on opposite sides.</text>
</comment>
<dbReference type="InterPro" id="IPR042529">
    <property type="entry name" value="IF_2B-like_C"/>
</dbReference>
<comment type="subcellular location">
    <subcellularLocation>
        <location evidence="1">Cytoplasm</location>
        <location evidence="1">Cytosol</location>
    </subcellularLocation>
</comment>
<dbReference type="GO" id="GO:0005829">
    <property type="term" value="C:cytosol"/>
    <property type="evidence" value="ECO:0007669"/>
    <property type="project" value="UniProtKB-SubCell"/>
</dbReference>
<keyword evidence="3" id="KW-0963">Cytoplasm</keyword>
<dbReference type="Proteomes" id="UP001150925">
    <property type="component" value="Unassembled WGS sequence"/>
</dbReference>
<evidence type="ECO:0000256" key="1">
    <source>
        <dbReference type="ARBA" id="ARBA00004514"/>
    </source>
</evidence>
<dbReference type="InterPro" id="IPR000649">
    <property type="entry name" value="IF-2B-related"/>
</dbReference>
<evidence type="ECO:0000256" key="5">
    <source>
        <dbReference type="ARBA" id="ARBA00022917"/>
    </source>
</evidence>
<dbReference type="PANTHER" id="PTHR45859:SF1">
    <property type="entry name" value="TRANSLATION INITIATION FACTOR EIF-2B SUBUNIT BETA"/>
    <property type="match status" value="1"/>
</dbReference>
<dbReference type="GO" id="GO:0005851">
    <property type="term" value="C:eukaryotic translation initiation factor 2B complex"/>
    <property type="evidence" value="ECO:0007669"/>
    <property type="project" value="TreeGrafter"/>
</dbReference>
<evidence type="ECO:0000256" key="2">
    <source>
        <dbReference type="ARBA" id="ARBA00007251"/>
    </source>
</evidence>
<evidence type="ECO:0000313" key="11">
    <source>
        <dbReference type="Proteomes" id="UP001150925"/>
    </source>
</evidence>
<dbReference type="GO" id="GO:0003743">
    <property type="term" value="F:translation initiation factor activity"/>
    <property type="evidence" value="ECO:0007669"/>
    <property type="project" value="UniProtKB-KW"/>
</dbReference>
<keyword evidence="5" id="KW-0648">Protein biosynthesis</keyword>
<dbReference type="PANTHER" id="PTHR45859">
    <property type="entry name" value="TRANSLATION INITIATION FACTOR EIF-2B SUBUNIT BETA"/>
    <property type="match status" value="1"/>
</dbReference>
<sequence length="247" mass="26976">MFNLLGDIDNQGLDFTQYTQNVKPGIIQEVQDFIEELEDVYTNISSQAMDHIHSNEIIMTTGLSKTVELFLKLAAKKRKFKVIVAESAPSFSGHETAKALAAAGIDTTVIADSAVFAMMARVNKVIVGTSAVLANGGLISSNGIQAMAEAAKHHSIPVVVCAGLFKLSPIFPFDEDSLNICVAPDPVLPFGDGSLVPHVEVINPYYDYVAPEYINLFITNHGGHPPTYLYRLLNENYDPEDTYLLKE</sequence>
<evidence type="ECO:0000256" key="9">
    <source>
        <dbReference type="RuleBase" id="RU003814"/>
    </source>
</evidence>
<keyword evidence="4" id="KW-0396">Initiation factor</keyword>